<sequence length="172" mass="19577">MKFSCLSFQQPSAGFVLNSVKILEMCWQPTLCGHRHCTLAVHIAHRDWEDASWRELLEQRLGMSPTQIQALLLDGDKFGHGVITVLVDIRDTLLCPENIGHDEVKELENQALLPALGQKYLTVLTNPHWLLQPIPGWAGKDIFQVYIPKHLIPFGQEACPDWALERKETSSW</sequence>
<proteinExistence type="predicted"/>
<dbReference type="RefSeq" id="XP_019810975.2">
    <property type="nucleotide sequence ID" value="XM_019955416.2"/>
</dbReference>
<dbReference type="Proteomes" id="UP001652663">
    <property type="component" value="Chromosome X"/>
</dbReference>
<evidence type="ECO:0000313" key="1">
    <source>
        <dbReference type="Proteomes" id="UP001652663"/>
    </source>
</evidence>
<dbReference type="CTD" id="91966"/>
<dbReference type="PANTHER" id="PTHR31666">
    <property type="entry name" value="PROTEIN CXORF40A-RELATED"/>
    <property type="match status" value="1"/>
</dbReference>
<reference evidence="2" key="1">
    <citation type="submission" date="2025-08" db="UniProtKB">
        <authorList>
            <consortium name="RefSeq"/>
        </authorList>
    </citation>
    <scope>IDENTIFICATION</scope>
    <source>
        <tissue evidence="2">Blood</tissue>
    </source>
</reference>
<dbReference type="OrthoDB" id="2865258at2759"/>
<dbReference type="PANTHER" id="PTHR31666:SF0">
    <property type="entry name" value="PROTEIN EOLA1-RELATED"/>
    <property type="match status" value="1"/>
</dbReference>
<accession>A0A6P5BL16</accession>
<gene>
    <name evidence="2" type="primary">EOLA1</name>
</gene>
<dbReference type="GeneID" id="109554786"/>
<dbReference type="InterPro" id="IPR033615">
    <property type="entry name" value="EOLA1/EOLA2"/>
</dbReference>
<organism evidence="1 2">
    <name type="scientific">Bos indicus</name>
    <name type="common">Zebu</name>
    <dbReference type="NCBI Taxonomy" id="9915"/>
    <lineage>
        <taxon>Eukaryota</taxon>
        <taxon>Metazoa</taxon>
        <taxon>Chordata</taxon>
        <taxon>Craniata</taxon>
        <taxon>Vertebrata</taxon>
        <taxon>Euteleostomi</taxon>
        <taxon>Mammalia</taxon>
        <taxon>Eutheria</taxon>
        <taxon>Laurasiatheria</taxon>
        <taxon>Artiodactyla</taxon>
        <taxon>Ruminantia</taxon>
        <taxon>Pecora</taxon>
        <taxon>Bovidae</taxon>
        <taxon>Bovinae</taxon>
        <taxon>Bos</taxon>
    </lineage>
</organism>
<name>A0A6P5BL16_BOSIN</name>
<dbReference type="KEGG" id="biu:109554786"/>
<keyword evidence="1" id="KW-1185">Reference proteome</keyword>
<evidence type="ECO:0000313" key="2">
    <source>
        <dbReference type="RefSeq" id="XP_019810975.2"/>
    </source>
</evidence>
<protein>
    <submittedName>
        <fullName evidence="2">Protein EOLA1</fullName>
    </submittedName>
</protein>